<feature type="signal peptide" evidence="4">
    <location>
        <begin position="1"/>
        <end position="21"/>
    </location>
</feature>
<keyword evidence="4" id="KW-0732">Signal</keyword>
<dbReference type="GO" id="GO:0005886">
    <property type="term" value="C:plasma membrane"/>
    <property type="evidence" value="ECO:0007669"/>
    <property type="project" value="TreeGrafter"/>
</dbReference>
<comment type="similarity">
    <text evidence="2">Belongs to the transpeptidase family.</text>
</comment>
<dbReference type="InterPro" id="IPR001460">
    <property type="entry name" value="PCN-bd_Tpept"/>
</dbReference>
<dbReference type="PROSITE" id="PS51257">
    <property type="entry name" value="PROKAR_LIPOPROTEIN"/>
    <property type="match status" value="1"/>
</dbReference>
<keyword evidence="3" id="KW-0472">Membrane</keyword>
<dbReference type="InterPro" id="IPR050515">
    <property type="entry name" value="Beta-lactam/transpept"/>
</dbReference>
<comment type="subcellular location">
    <subcellularLocation>
        <location evidence="1">Membrane</location>
    </subcellularLocation>
</comment>
<dbReference type="PANTHER" id="PTHR30627:SF24">
    <property type="entry name" value="PENICILLIN-BINDING PROTEIN 4B"/>
    <property type="match status" value="1"/>
</dbReference>
<evidence type="ECO:0000259" key="6">
    <source>
        <dbReference type="Pfam" id="PF03717"/>
    </source>
</evidence>
<dbReference type="EMBL" id="CP070499">
    <property type="protein sequence ID" value="QSB15949.1"/>
    <property type="molecule type" value="Genomic_DNA"/>
</dbReference>
<protein>
    <submittedName>
        <fullName evidence="8">Penicillin-binding protein</fullName>
    </submittedName>
</protein>
<dbReference type="GO" id="GO:0071555">
    <property type="term" value="P:cell wall organization"/>
    <property type="evidence" value="ECO:0007669"/>
    <property type="project" value="TreeGrafter"/>
</dbReference>
<dbReference type="InterPro" id="IPR007887">
    <property type="entry name" value="MecA_N"/>
</dbReference>
<dbReference type="RefSeq" id="WP_239678141.1">
    <property type="nucleotide sequence ID" value="NZ_CP070499.1"/>
</dbReference>
<dbReference type="InterPro" id="IPR036138">
    <property type="entry name" value="PBP_dimer_sf"/>
</dbReference>
<dbReference type="InterPro" id="IPR005311">
    <property type="entry name" value="PBP_dimer"/>
</dbReference>
<proteinExistence type="inferred from homology"/>
<evidence type="ECO:0000313" key="9">
    <source>
        <dbReference type="Proteomes" id="UP000662857"/>
    </source>
</evidence>
<evidence type="ECO:0000256" key="4">
    <source>
        <dbReference type="SAM" id="SignalP"/>
    </source>
</evidence>
<dbReference type="AlphaFoldDB" id="A0A895YKC5"/>
<feature type="chain" id="PRO_5034538237" evidence="4">
    <location>
        <begin position="22"/>
        <end position="632"/>
    </location>
</feature>
<reference evidence="8" key="1">
    <citation type="submission" date="2021-02" db="EMBL/GenBank/DDBJ databases">
        <title>Natrosporangium hydrolyticum gen. nov., sp. nov, a haloalkaliphilic actinobacterium from a soda solonchak soil.</title>
        <authorList>
            <person name="Sorokin D.Y."/>
            <person name="Khijniak T.V."/>
            <person name="Zakharycheva A.P."/>
            <person name="Boueva O.V."/>
            <person name="Ariskina E.V."/>
            <person name="Hahnke R.L."/>
            <person name="Bunk B."/>
            <person name="Sproer C."/>
            <person name="Schumann P."/>
            <person name="Evtushenko L.I."/>
            <person name="Kublanov I.V."/>
        </authorList>
    </citation>
    <scope>NUCLEOTIDE SEQUENCE</scope>
    <source>
        <strain evidence="8">DSM 106523</strain>
    </source>
</reference>
<dbReference type="PANTHER" id="PTHR30627">
    <property type="entry name" value="PEPTIDOGLYCAN D,D-TRANSPEPTIDASE"/>
    <property type="match status" value="1"/>
</dbReference>
<name>A0A895YKC5_9ACTN</name>
<feature type="domain" description="Penicillin-binding protein dimerisation" evidence="6">
    <location>
        <begin position="148"/>
        <end position="318"/>
    </location>
</feature>
<dbReference type="Gene3D" id="3.90.1310.10">
    <property type="entry name" value="Penicillin-binding protein 2a (Domain 2)"/>
    <property type="match status" value="1"/>
</dbReference>
<dbReference type="Pfam" id="PF05223">
    <property type="entry name" value="MecA_N"/>
    <property type="match status" value="1"/>
</dbReference>
<dbReference type="InterPro" id="IPR012338">
    <property type="entry name" value="Beta-lactam/transpept-like"/>
</dbReference>
<dbReference type="SUPFAM" id="SSF56601">
    <property type="entry name" value="beta-lactamase/transpeptidase-like"/>
    <property type="match status" value="1"/>
</dbReference>
<feature type="domain" description="NTF2-like N-terminal transpeptidase" evidence="7">
    <location>
        <begin position="28"/>
        <end position="139"/>
    </location>
</feature>
<dbReference type="Pfam" id="PF00905">
    <property type="entry name" value="Transpeptidase"/>
    <property type="match status" value="1"/>
</dbReference>
<feature type="domain" description="Penicillin-binding protein transpeptidase" evidence="5">
    <location>
        <begin position="358"/>
        <end position="625"/>
    </location>
</feature>
<dbReference type="GO" id="GO:0008658">
    <property type="term" value="F:penicillin binding"/>
    <property type="evidence" value="ECO:0007669"/>
    <property type="project" value="InterPro"/>
</dbReference>
<dbReference type="KEGG" id="nhy:JQS43_06350"/>
<evidence type="ECO:0000259" key="7">
    <source>
        <dbReference type="Pfam" id="PF05223"/>
    </source>
</evidence>
<evidence type="ECO:0000313" key="8">
    <source>
        <dbReference type="EMBL" id="QSB15949.1"/>
    </source>
</evidence>
<keyword evidence="9" id="KW-1185">Reference proteome</keyword>
<dbReference type="GO" id="GO:0046677">
    <property type="term" value="P:response to antibiotic"/>
    <property type="evidence" value="ECO:0007669"/>
    <property type="project" value="InterPro"/>
</dbReference>
<dbReference type="GO" id="GO:0071972">
    <property type="term" value="F:peptidoglycan L,D-transpeptidase activity"/>
    <property type="evidence" value="ECO:0007669"/>
    <property type="project" value="TreeGrafter"/>
</dbReference>
<evidence type="ECO:0000256" key="3">
    <source>
        <dbReference type="ARBA" id="ARBA00023136"/>
    </source>
</evidence>
<dbReference type="SUPFAM" id="SSF56519">
    <property type="entry name" value="Penicillin binding protein dimerisation domain"/>
    <property type="match status" value="1"/>
</dbReference>
<organism evidence="8 9">
    <name type="scientific">Natronosporangium hydrolyticum</name>
    <dbReference type="NCBI Taxonomy" id="2811111"/>
    <lineage>
        <taxon>Bacteria</taxon>
        <taxon>Bacillati</taxon>
        <taxon>Actinomycetota</taxon>
        <taxon>Actinomycetes</taxon>
        <taxon>Micromonosporales</taxon>
        <taxon>Micromonosporaceae</taxon>
        <taxon>Natronosporangium</taxon>
    </lineage>
</organism>
<accession>A0A895YKC5</accession>
<sequence>MRRRLAASSLVICLVAGLAAACSRDSGAEATLSAFLDGWSEGRAADVPFVTPTGEPVAAEQVTEALAEASGDLHEQPPELTAGELDESGENATAPITVAWPLPGGASWAYETSVRLTERDGDWHVIWQPAVLHPELLDGDQLRLRRLAAARGEILDAAGDPLVTAQPITEVGIWPSQADEVAELADRLTSALAELGHELDLSDLPDRVDEARDDDLFVPVITLRQDEYDEIADEIGDLPGVQTREEERHLAPTRTFARALLGTVGEVTAEVMEQQPGAFAPGDQVGYGGLSGHYDEQLRGVTGQAVVIARPSPGDEVTEIELDRVDPESGQDIATTLDADVQSAAEAALAAESKPAALVAIRISDGSVLAVANTEGDEAHPVNLALTASVPPGSTFKMVSGYQLLAAGELELDSEVPCPEELTIDGFTISNAFSGGRGEVPFQEAMAISCNTAFATVAPQLGDDGLATAAGSLGLGGDWDLGLETFTGSVPAGGSALDQAVAAFGQGQTQVSPAAMAAATAAVARGAWLPPTLVVDPAADQPAPADLSDPAVADLHRALRAVVTGGTAEALADVPGGDVFGKTGTAEAGEETHGWFVGWQDDLAVAVFVVDGRSGSGAAVPLAGEFLRTLAE</sequence>
<evidence type="ECO:0000256" key="2">
    <source>
        <dbReference type="ARBA" id="ARBA00007171"/>
    </source>
</evidence>
<dbReference type="Proteomes" id="UP000662857">
    <property type="component" value="Chromosome"/>
</dbReference>
<evidence type="ECO:0000256" key="1">
    <source>
        <dbReference type="ARBA" id="ARBA00004370"/>
    </source>
</evidence>
<gene>
    <name evidence="8" type="ORF">JQS43_06350</name>
</gene>
<evidence type="ECO:0000259" key="5">
    <source>
        <dbReference type="Pfam" id="PF00905"/>
    </source>
</evidence>
<dbReference type="Pfam" id="PF03717">
    <property type="entry name" value="PBP_dimer"/>
    <property type="match status" value="1"/>
</dbReference>
<dbReference type="Gene3D" id="3.40.710.10">
    <property type="entry name" value="DD-peptidase/beta-lactamase superfamily"/>
    <property type="match status" value="1"/>
</dbReference>